<feature type="transmembrane region" description="Helical" evidence="1">
    <location>
        <begin position="87"/>
        <end position="105"/>
    </location>
</feature>
<feature type="transmembrane region" description="Helical" evidence="1">
    <location>
        <begin position="112"/>
        <end position="130"/>
    </location>
</feature>
<keyword evidence="1" id="KW-0472">Membrane</keyword>
<feature type="transmembrane region" description="Helical" evidence="1">
    <location>
        <begin position="150"/>
        <end position="169"/>
    </location>
</feature>
<evidence type="ECO:0000256" key="1">
    <source>
        <dbReference type="SAM" id="Phobius"/>
    </source>
</evidence>
<dbReference type="Pfam" id="PF01569">
    <property type="entry name" value="PAP2"/>
    <property type="match status" value="1"/>
</dbReference>
<dbReference type="EMBL" id="JACSQV010000002">
    <property type="protein sequence ID" value="MBD7917390.1"/>
    <property type="molecule type" value="Genomic_DNA"/>
</dbReference>
<feature type="transmembrane region" description="Helical" evidence="1">
    <location>
        <begin position="252"/>
        <end position="275"/>
    </location>
</feature>
<protein>
    <submittedName>
        <fullName evidence="3">Phosphatase PAP2 family protein</fullName>
    </submittedName>
</protein>
<keyword evidence="1" id="KW-1133">Transmembrane helix</keyword>
<evidence type="ECO:0000259" key="2">
    <source>
        <dbReference type="SMART" id="SM00014"/>
    </source>
</evidence>
<feature type="transmembrane region" description="Helical" evidence="1">
    <location>
        <begin position="176"/>
        <end position="197"/>
    </location>
</feature>
<dbReference type="Gene3D" id="1.20.144.10">
    <property type="entry name" value="Phosphatidic acid phosphatase type 2/haloperoxidase"/>
    <property type="match status" value="1"/>
</dbReference>
<sequence>MPYRVTVHEGLHVPVDPEPTAPRRARARGWVVVACGVVAVASLAGVLLLWRVFVDTWAGQRVEDAALDGAEIGQGQLWRVAAPLLDVVSVGFVAGGLLVAAGVALVRRRLSLAIQVAVLVGGANLTTRILKEWVLDRPVLGVGADYGNTLPSGHTTAAGSVAAGLLLVAPPRARPLVAVLGGGYTALTGISTLVGQWHRPSDVVAGALVVLCWTALVCGAMAARPGPTGTATAMLRRVDRGDPGWVRTRRTALTLVVLGVAAGVTAVVLLTRTWANRAAAAGRAGELLAYGGGVAGVVAACALTFAVMLLLRHAAGSRDEAPSSSA</sequence>
<dbReference type="SMART" id="SM00014">
    <property type="entry name" value="acidPPc"/>
    <property type="match status" value="1"/>
</dbReference>
<proteinExistence type="predicted"/>
<evidence type="ECO:0000313" key="3">
    <source>
        <dbReference type="EMBL" id="MBD7917390.1"/>
    </source>
</evidence>
<dbReference type="InterPro" id="IPR036938">
    <property type="entry name" value="PAP2/HPO_sf"/>
</dbReference>
<dbReference type="Proteomes" id="UP000604241">
    <property type="component" value="Unassembled WGS sequence"/>
</dbReference>
<dbReference type="InterPro" id="IPR000326">
    <property type="entry name" value="PAP2/HPO"/>
</dbReference>
<gene>
    <name evidence="3" type="ORF">H9657_03735</name>
</gene>
<name>A0ABR8QAD8_9CELL</name>
<evidence type="ECO:0000313" key="4">
    <source>
        <dbReference type="Proteomes" id="UP000604241"/>
    </source>
</evidence>
<keyword evidence="1" id="KW-0812">Transmembrane</keyword>
<feature type="transmembrane region" description="Helical" evidence="1">
    <location>
        <begin position="203"/>
        <end position="223"/>
    </location>
</feature>
<feature type="domain" description="Phosphatidic acid phosphatase type 2/haloperoxidase" evidence="2">
    <location>
        <begin position="114"/>
        <end position="218"/>
    </location>
</feature>
<organism evidence="3 4">
    <name type="scientific">Cellulomonas avistercoris</name>
    <dbReference type="NCBI Taxonomy" id="2762242"/>
    <lineage>
        <taxon>Bacteria</taxon>
        <taxon>Bacillati</taxon>
        <taxon>Actinomycetota</taxon>
        <taxon>Actinomycetes</taxon>
        <taxon>Micrococcales</taxon>
        <taxon>Cellulomonadaceae</taxon>
        <taxon>Cellulomonas</taxon>
    </lineage>
</organism>
<comment type="caution">
    <text evidence="3">The sequence shown here is derived from an EMBL/GenBank/DDBJ whole genome shotgun (WGS) entry which is preliminary data.</text>
</comment>
<reference evidence="3 4" key="1">
    <citation type="submission" date="2020-08" db="EMBL/GenBank/DDBJ databases">
        <title>A Genomic Blueprint of the Chicken Gut Microbiome.</title>
        <authorList>
            <person name="Gilroy R."/>
            <person name="Ravi A."/>
            <person name="Getino M."/>
            <person name="Pursley I."/>
            <person name="Horton D.L."/>
            <person name="Alikhan N.-F."/>
            <person name="Baker D."/>
            <person name="Gharbi K."/>
            <person name="Hall N."/>
            <person name="Watson M."/>
            <person name="Adriaenssens E.M."/>
            <person name="Foster-Nyarko E."/>
            <person name="Jarju S."/>
            <person name="Secka A."/>
            <person name="Antonio M."/>
            <person name="Oren A."/>
            <person name="Chaudhuri R."/>
            <person name="La Ragione R.M."/>
            <person name="Hildebrand F."/>
            <person name="Pallen M.J."/>
        </authorList>
    </citation>
    <scope>NUCLEOTIDE SEQUENCE [LARGE SCALE GENOMIC DNA]</scope>
    <source>
        <strain evidence="3 4">Sa3CUA2</strain>
    </source>
</reference>
<accession>A0ABR8QAD8</accession>
<dbReference type="SUPFAM" id="SSF48317">
    <property type="entry name" value="Acid phosphatase/Vanadium-dependent haloperoxidase"/>
    <property type="match status" value="1"/>
</dbReference>
<feature type="transmembrane region" description="Helical" evidence="1">
    <location>
        <begin position="287"/>
        <end position="311"/>
    </location>
</feature>
<feature type="transmembrane region" description="Helical" evidence="1">
    <location>
        <begin position="30"/>
        <end position="53"/>
    </location>
</feature>
<keyword evidence="4" id="KW-1185">Reference proteome</keyword>